<accession>A0A0G1QXL6</accession>
<dbReference type="InterPro" id="IPR024623">
    <property type="entry name" value="YtxH"/>
</dbReference>
<dbReference type="PANTHER" id="PTHR35792">
    <property type="entry name" value="GENERAL STRESS PROTEIN"/>
    <property type="match status" value="1"/>
</dbReference>
<feature type="transmembrane region" description="Helical" evidence="1">
    <location>
        <begin position="12"/>
        <end position="30"/>
    </location>
</feature>
<dbReference type="STRING" id="1619122.UX73_C0029G0003"/>
<dbReference type="SUPFAM" id="SSF58113">
    <property type="entry name" value="Apolipoprotein A-I"/>
    <property type="match status" value="1"/>
</dbReference>
<evidence type="ECO:0000313" key="2">
    <source>
        <dbReference type="EMBL" id="KKU49696.1"/>
    </source>
</evidence>
<dbReference type="PATRIC" id="fig|1619122.3.peg.500"/>
<protein>
    <recommendedName>
        <fullName evidence="4">General stress protein</fullName>
    </recommendedName>
</protein>
<evidence type="ECO:0000313" key="3">
    <source>
        <dbReference type="Proteomes" id="UP000034873"/>
    </source>
</evidence>
<keyword evidence="1" id="KW-0472">Membrane</keyword>
<proteinExistence type="predicted"/>
<comment type="caution">
    <text evidence="2">The sequence shown here is derived from an EMBL/GenBank/DDBJ whole genome shotgun (WGS) entry which is preliminary data.</text>
</comment>
<evidence type="ECO:0000256" key="1">
    <source>
        <dbReference type="SAM" id="Phobius"/>
    </source>
</evidence>
<sequence length="139" mass="15477">MHEKRGSSESFWSGALFGIVAGLVAGVLLAPDKGENTRKRLKSTYSDYSEKGKILAGEAREAAEDLKVVAKPLVDEVEARLAPIIERMREEGPAVKEEVMEKIAQLVEMMEKKAEDVGDDVKRGQKDLRDLKKKFFKNA</sequence>
<dbReference type="InterPro" id="IPR052928">
    <property type="entry name" value="Desiccation-related_membrane"/>
</dbReference>
<dbReference type="EMBL" id="LCNH01000029">
    <property type="protein sequence ID" value="KKU49696.1"/>
    <property type="molecule type" value="Genomic_DNA"/>
</dbReference>
<dbReference type="Pfam" id="PF12732">
    <property type="entry name" value="YtxH"/>
    <property type="match status" value="1"/>
</dbReference>
<organism evidence="2 3">
    <name type="scientific">candidate division WWE3 bacterium GW2011_GWC1_47_10</name>
    <dbReference type="NCBI Taxonomy" id="1619122"/>
    <lineage>
        <taxon>Bacteria</taxon>
        <taxon>Katanobacteria</taxon>
    </lineage>
</organism>
<evidence type="ECO:0008006" key="4">
    <source>
        <dbReference type="Google" id="ProtNLM"/>
    </source>
</evidence>
<gene>
    <name evidence="2" type="ORF">UX73_C0029G0003</name>
</gene>
<dbReference type="PANTHER" id="PTHR35792:SF1">
    <property type="entry name" value="SLL0268 PROTEIN"/>
    <property type="match status" value="1"/>
</dbReference>
<name>A0A0G1QXL6_UNCKA</name>
<dbReference type="Gene3D" id="1.20.120.20">
    <property type="entry name" value="Apolipoprotein"/>
    <property type="match status" value="1"/>
</dbReference>
<keyword evidence="1" id="KW-0812">Transmembrane</keyword>
<dbReference type="Proteomes" id="UP000034873">
    <property type="component" value="Unassembled WGS sequence"/>
</dbReference>
<keyword evidence="1" id="KW-1133">Transmembrane helix</keyword>
<dbReference type="AlphaFoldDB" id="A0A0G1QXL6"/>
<reference evidence="2 3" key="1">
    <citation type="journal article" date="2015" name="Nature">
        <title>rRNA introns, odd ribosomes, and small enigmatic genomes across a large radiation of phyla.</title>
        <authorList>
            <person name="Brown C.T."/>
            <person name="Hug L.A."/>
            <person name="Thomas B.C."/>
            <person name="Sharon I."/>
            <person name="Castelle C.J."/>
            <person name="Singh A."/>
            <person name="Wilkins M.J."/>
            <person name="Williams K.H."/>
            <person name="Banfield J.F."/>
        </authorList>
    </citation>
    <scope>NUCLEOTIDE SEQUENCE [LARGE SCALE GENOMIC DNA]</scope>
</reference>